<sequence>MKWVRYGLRETASKGRRECMDSCRIDVSEELGRYVATERNRPGGTDDRSLRSDRAWLELGRYVATEQDVCSVATWRPSLARAWSLRSDLGHKICSAHILASLSTDTNVVSSIDSPSSARQLPLVRLSAGRFIADCCKKASAGSCLDEFVVCPPEVRECPSGCCEWLARHEHYGLRISRLVDGSRVGSSLTITCLGMNALSSDLFLRWMLFSFHVQPLSF</sequence>
<evidence type="ECO:0000313" key="1">
    <source>
        <dbReference type="EMBL" id="KAF3496174.1"/>
    </source>
</evidence>
<evidence type="ECO:0008006" key="3">
    <source>
        <dbReference type="Google" id="ProtNLM"/>
    </source>
</evidence>
<accession>A0ABQ7AEL9</accession>
<organism evidence="1 2">
    <name type="scientific">Brassica cretica</name>
    <name type="common">Mustard</name>
    <dbReference type="NCBI Taxonomy" id="69181"/>
    <lineage>
        <taxon>Eukaryota</taxon>
        <taxon>Viridiplantae</taxon>
        <taxon>Streptophyta</taxon>
        <taxon>Embryophyta</taxon>
        <taxon>Tracheophyta</taxon>
        <taxon>Spermatophyta</taxon>
        <taxon>Magnoliopsida</taxon>
        <taxon>eudicotyledons</taxon>
        <taxon>Gunneridae</taxon>
        <taxon>Pentapetalae</taxon>
        <taxon>rosids</taxon>
        <taxon>malvids</taxon>
        <taxon>Brassicales</taxon>
        <taxon>Brassicaceae</taxon>
        <taxon>Brassiceae</taxon>
        <taxon>Brassica</taxon>
    </lineage>
</organism>
<keyword evidence="2" id="KW-1185">Reference proteome</keyword>
<reference evidence="1 2" key="1">
    <citation type="journal article" date="2020" name="BMC Genomics">
        <title>Intraspecific diversification of the crop wild relative Brassica cretica Lam. using demographic model selection.</title>
        <authorList>
            <person name="Kioukis A."/>
            <person name="Michalopoulou V.A."/>
            <person name="Briers L."/>
            <person name="Pirintsos S."/>
            <person name="Studholme D.J."/>
            <person name="Pavlidis P."/>
            <person name="Sarris P.F."/>
        </authorList>
    </citation>
    <scope>NUCLEOTIDE SEQUENCE [LARGE SCALE GENOMIC DNA]</scope>
    <source>
        <strain evidence="2">cv. PFS-1207/04</strain>
    </source>
</reference>
<evidence type="ECO:0000313" key="2">
    <source>
        <dbReference type="Proteomes" id="UP000266723"/>
    </source>
</evidence>
<comment type="caution">
    <text evidence="1">The sequence shown here is derived from an EMBL/GenBank/DDBJ whole genome shotgun (WGS) entry which is preliminary data.</text>
</comment>
<proteinExistence type="predicted"/>
<dbReference type="Proteomes" id="UP000266723">
    <property type="component" value="Unassembled WGS sequence"/>
</dbReference>
<protein>
    <recommendedName>
        <fullName evidence="3">SREBP regulating gene protein</fullName>
    </recommendedName>
</protein>
<gene>
    <name evidence="1" type="ORF">DY000_02052721</name>
</gene>
<dbReference type="EMBL" id="QGKV02002055">
    <property type="protein sequence ID" value="KAF3496174.1"/>
    <property type="molecule type" value="Genomic_DNA"/>
</dbReference>
<name>A0ABQ7AEL9_BRACR</name>